<dbReference type="OrthoDB" id="2086922at2"/>
<reference evidence="1 2" key="1">
    <citation type="journal article" date="2015" name="Stand. Genomic Sci.">
        <title>Complete genome sequence and description of Salinispira pacifica gen. nov., sp. nov., a novel spirochaete isolated form a hypersaline microbial mat.</title>
        <authorList>
            <person name="Ben Hania W."/>
            <person name="Joseph M."/>
            <person name="Schumann P."/>
            <person name="Bunk B."/>
            <person name="Fiebig A."/>
            <person name="Sproer C."/>
            <person name="Klenk H.P."/>
            <person name="Fardeau M.L."/>
            <person name="Spring S."/>
        </authorList>
    </citation>
    <scope>NUCLEOTIDE SEQUENCE [LARGE SCALE GENOMIC DNA]</scope>
    <source>
        <strain evidence="1 2">L21-RPul-D2</strain>
    </source>
</reference>
<dbReference type="SUPFAM" id="SSF53335">
    <property type="entry name" value="S-adenosyl-L-methionine-dependent methyltransferases"/>
    <property type="match status" value="1"/>
</dbReference>
<gene>
    <name evidence="1" type="ORF">L21SP2_2590</name>
</gene>
<dbReference type="STRING" id="1307761.L21SP2_2590"/>
<organism evidence="1 2">
    <name type="scientific">Salinispira pacifica</name>
    <dbReference type="NCBI Taxonomy" id="1307761"/>
    <lineage>
        <taxon>Bacteria</taxon>
        <taxon>Pseudomonadati</taxon>
        <taxon>Spirochaetota</taxon>
        <taxon>Spirochaetia</taxon>
        <taxon>Spirochaetales</taxon>
        <taxon>Spirochaetaceae</taxon>
        <taxon>Salinispira</taxon>
    </lineage>
</organism>
<dbReference type="AlphaFoldDB" id="V5WJD8"/>
<evidence type="ECO:0000313" key="1">
    <source>
        <dbReference type="EMBL" id="AHC15942.1"/>
    </source>
</evidence>
<dbReference type="eggNOG" id="ENOG5032RR1">
    <property type="taxonomic scope" value="Bacteria"/>
</dbReference>
<dbReference type="RefSeq" id="WP_024268843.1">
    <property type="nucleotide sequence ID" value="NC_023035.1"/>
</dbReference>
<accession>V5WJD8</accession>
<evidence type="ECO:0000313" key="2">
    <source>
        <dbReference type="Proteomes" id="UP000018680"/>
    </source>
</evidence>
<dbReference type="EMBL" id="CP006939">
    <property type="protein sequence ID" value="AHC15942.1"/>
    <property type="molecule type" value="Genomic_DNA"/>
</dbReference>
<name>V5WJD8_9SPIO</name>
<dbReference type="Proteomes" id="UP000018680">
    <property type="component" value="Chromosome"/>
</dbReference>
<dbReference type="InterPro" id="IPR029063">
    <property type="entry name" value="SAM-dependent_MTases_sf"/>
</dbReference>
<proteinExistence type="predicted"/>
<dbReference type="HOGENOM" id="CLU_1319174_0_0_12"/>
<protein>
    <submittedName>
        <fullName evidence="1">Uncharacterized protein</fullName>
    </submittedName>
</protein>
<dbReference type="KEGG" id="slr:L21SP2_2590"/>
<sequence>MIPKLYDQYFVKKEDERRHLFQILSERFNLESGIYPGSFVHLTPAFYIREMIFIDNDRRINRFFSDPTTLEYINEQKIYNGEPKVIWRQGDYTEVGDLNEYSCDIMFSFYAGFISRHCKRFLKDRGVLIANNSHGDATLALSDPDYTCLGVILRNNQRFQIKTEEIEPYITKKNGSAFNLEKVREKMIGEKFSRYAYAYMFRKCCE</sequence>
<keyword evidence="2" id="KW-1185">Reference proteome</keyword>